<dbReference type="Proteomes" id="UP000277212">
    <property type="component" value="Unassembled WGS sequence"/>
</dbReference>
<dbReference type="OrthoDB" id="60843at2759"/>
<accession>A0A3M2RYL9</accession>
<dbReference type="Pfam" id="PF13672">
    <property type="entry name" value="PP2C_2"/>
    <property type="match status" value="1"/>
</dbReference>
<dbReference type="InterPro" id="IPR039123">
    <property type="entry name" value="PPTC7"/>
</dbReference>
<feature type="region of interest" description="Disordered" evidence="2">
    <location>
        <begin position="81"/>
        <end position="100"/>
    </location>
</feature>
<dbReference type="PANTHER" id="PTHR12320:SF1">
    <property type="entry name" value="PROTEIN PHOSPHATASE PTC7 HOMOLOG"/>
    <property type="match status" value="1"/>
</dbReference>
<organism evidence="4 5">
    <name type="scientific">Fusarium kuroshium</name>
    <dbReference type="NCBI Taxonomy" id="2010991"/>
    <lineage>
        <taxon>Eukaryota</taxon>
        <taxon>Fungi</taxon>
        <taxon>Dikarya</taxon>
        <taxon>Ascomycota</taxon>
        <taxon>Pezizomycotina</taxon>
        <taxon>Sordariomycetes</taxon>
        <taxon>Hypocreomycetidae</taxon>
        <taxon>Hypocreales</taxon>
        <taxon>Nectriaceae</taxon>
        <taxon>Fusarium</taxon>
        <taxon>Fusarium solani species complex</taxon>
    </lineage>
</organism>
<reference evidence="4 5" key="1">
    <citation type="submission" date="2017-06" db="EMBL/GenBank/DDBJ databases">
        <title>Comparative genomic analysis of Ambrosia Fusariam Clade fungi.</title>
        <authorList>
            <person name="Stajich J.E."/>
            <person name="Carrillo J."/>
            <person name="Kijimoto T."/>
            <person name="Eskalen A."/>
            <person name="O'Donnell K."/>
            <person name="Kasson M."/>
        </authorList>
    </citation>
    <scope>NUCLEOTIDE SEQUENCE [LARGE SCALE GENOMIC DNA]</scope>
    <source>
        <strain evidence="4">UCR3666</strain>
    </source>
</reference>
<name>A0A3M2RYL9_9HYPO</name>
<comment type="similarity">
    <text evidence="1">Belongs to the PP2C family.</text>
</comment>
<dbReference type="Gene3D" id="3.60.40.10">
    <property type="entry name" value="PPM-type phosphatase domain"/>
    <property type="match status" value="1"/>
</dbReference>
<keyword evidence="1" id="KW-0479">Metal-binding</keyword>
<evidence type="ECO:0000259" key="3">
    <source>
        <dbReference type="PROSITE" id="PS51746"/>
    </source>
</evidence>
<comment type="catalytic activity">
    <reaction evidence="1">
        <text>O-phospho-L-threonyl-[protein] + H2O = L-threonyl-[protein] + phosphate</text>
        <dbReference type="Rhea" id="RHEA:47004"/>
        <dbReference type="Rhea" id="RHEA-COMP:11060"/>
        <dbReference type="Rhea" id="RHEA-COMP:11605"/>
        <dbReference type="ChEBI" id="CHEBI:15377"/>
        <dbReference type="ChEBI" id="CHEBI:30013"/>
        <dbReference type="ChEBI" id="CHEBI:43474"/>
        <dbReference type="ChEBI" id="CHEBI:61977"/>
        <dbReference type="EC" id="3.1.3.16"/>
    </reaction>
</comment>
<dbReference type="GO" id="GO:0004722">
    <property type="term" value="F:protein serine/threonine phosphatase activity"/>
    <property type="evidence" value="ECO:0007669"/>
    <property type="project" value="UniProtKB-EC"/>
</dbReference>
<keyword evidence="1" id="KW-0904">Protein phosphatase</keyword>
<dbReference type="SUPFAM" id="SSF81606">
    <property type="entry name" value="PP2C-like"/>
    <property type="match status" value="1"/>
</dbReference>
<dbReference type="InterPro" id="IPR001932">
    <property type="entry name" value="PPM-type_phosphatase-like_dom"/>
</dbReference>
<dbReference type="PANTHER" id="PTHR12320">
    <property type="entry name" value="PROTEIN PHOSPHATASE 2C"/>
    <property type="match status" value="1"/>
</dbReference>
<dbReference type="SMART" id="SM00332">
    <property type="entry name" value="PP2Cc"/>
    <property type="match status" value="1"/>
</dbReference>
<comment type="cofactor">
    <cofactor evidence="1">
        <name>Mn(2+)</name>
        <dbReference type="ChEBI" id="CHEBI:29035"/>
    </cofactor>
</comment>
<evidence type="ECO:0000313" key="4">
    <source>
        <dbReference type="EMBL" id="RMJ10384.1"/>
    </source>
</evidence>
<evidence type="ECO:0000256" key="1">
    <source>
        <dbReference type="RuleBase" id="RU366020"/>
    </source>
</evidence>
<keyword evidence="1" id="KW-0460">Magnesium</keyword>
<dbReference type="GO" id="GO:0046872">
    <property type="term" value="F:metal ion binding"/>
    <property type="evidence" value="ECO:0007669"/>
    <property type="project" value="UniProtKB-UniRule"/>
</dbReference>
<keyword evidence="1" id="KW-0378">Hydrolase</keyword>
<gene>
    <name evidence="4" type="ORF">CDV36_009987</name>
</gene>
<sequence length="398" mass="43002">MAAPYNRVATASWQSLLTARASLQSCSRFRTRPLCAMASCLRSKLYSTSADAPRFSYHIASSFIAKDRPYDPSTHVFHFNPYNRIQPPRNRRPSARPESGHDAFFVSRINDSGSVAFGVADGVGGWVDSGVDPADFSHGFCDHMAVAAHEHKADADPPLTARKLMQKGYDAICEDRSLRAGGSTACVAIAGADGNLDVANLGDSGFLQLRLNAVHTYSEPQTHAFNTPFQLSLVPPSVAARMAAFGGAQLSDLPRDADVTQHALRHGDVLVFATDGVLDNLFNQDILRIASRVLVRSGAWVMTEAGSVRVADALEPLVQLPEASEEKKERTLTLQSLLATEIVTAAKRASVNTKLDGPFAKEVHKYYPNENWHGGKVDDICVVVAVVNETSAGLKSKL</sequence>
<proteinExistence type="inferred from homology"/>
<comment type="caution">
    <text evidence="4">The sequence shown here is derived from an EMBL/GenBank/DDBJ whole genome shotgun (WGS) entry which is preliminary data.</text>
</comment>
<protein>
    <recommendedName>
        <fullName evidence="1">Protein phosphatase</fullName>
        <ecNumber evidence="1">3.1.3.16</ecNumber>
    </recommendedName>
</protein>
<dbReference type="EC" id="3.1.3.16" evidence="1"/>
<keyword evidence="5" id="KW-1185">Reference proteome</keyword>
<dbReference type="PROSITE" id="PS51746">
    <property type="entry name" value="PPM_2"/>
    <property type="match status" value="1"/>
</dbReference>
<comment type="cofactor">
    <cofactor evidence="1">
        <name>Mg(2+)</name>
        <dbReference type="ChEBI" id="CHEBI:18420"/>
    </cofactor>
</comment>
<dbReference type="InterPro" id="IPR036457">
    <property type="entry name" value="PPM-type-like_dom_sf"/>
</dbReference>
<dbReference type="EMBL" id="NKUJ01000205">
    <property type="protein sequence ID" value="RMJ10384.1"/>
    <property type="molecule type" value="Genomic_DNA"/>
</dbReference>
<keyword evidence="1" id="KW-0464">Manganese</keyword>
<evidence type="ECO:0000313" key="5">
    <source>
        <dbReference type="Proteomes" id="UP000277212"/>
    </source>
</evidence>
<comment type="catalytic activity">
    <reaction evidence="1">
        <text>O-phospho-L-seryl-[protein] + H2O = L-seryl-[protein] + phosphate</text>
        <dbReference type="Rhea" id="RHEA:20629"/>
        <dbReference type="Rhea" id="RHEA-COMP:9863"/>
        <dbReference type="Rhea" id="RHEA-COMP:11604"/>
        <dbReference type="ChEBI" id="CHEBI:15377"/>
        <dbReference type="ChEBI" id="CHEBI:29999"/>
        <dbReference type="ChEBI" id="CHEBI:43474"/>
        <dbReference type="ChEBI" id="CHEBI:83421"/>
        <dbReference type="EC" id="3.1.3.16"/>
    </reaction>
</comment>
<dbReference type="STRING" id="2010991.A0A3M2RYL9"/>
<dbReference type="AlphaFoldDB" id="A0A3M2RYL9"/>
<evidence type="ECO:0000256" key="2">
    <source>
        <dbReference type="SAM" id="MobiDB-lite"/>
    </source>
</evidence>
<feature type="domain" description="PPM-type phosphatase" evidence="3">
    <location>
        <begin position="84"/>
        <end position="387"/>
    </location>
</feature>